<name>A0A9X2YB85_9MYCO</name>
<dbReference type="Pfam" id="PF01261">
    <property type="entry name" value="AP_endonuc_2"/>
    <property type="match status" value="1"/>
</dbReference>
<comment type="caution">
    <text evidence="2">The sequence shown here is derived from an EMBL/GenBank/DDBJ whole genome shotgun (WGS) entry which is preliminary data.</text>
</comment>
<protein>
    <submittedName>
        <fullName evidence="2">Sugar phosphate isomerase/epimerase</fullName>
    </submittedName>
</protein>
<dbReference type="Proteomes" id="UP001140293">
    <property type="component" value="Unassembled WGS sequence"/>
</dbReference>
<dbReference type="EMBL" id="JACKSJ010000128">
    <property type="protein sequence ID" value="MCV7171398.1"/>
    <property type="molecule type" value="Genomic_DNA"/>
</dbReference>
<dbReference type="InterPro" id="IPR036237">
    <property type="entry name" value="Xyl_isomerase-like_sf"/>
</dbReference>
<proteinExistence type="predicted"/>
<evidence type="ECO:0000313" key="3">
    <source>
        <dbReference type="Proteomes" id="UP001140293"/>
    </source>
</evidence>
<dbReference type="GO" id="GO:0016853">
    <property type="term" value="F:isomerase activity"/>
    <property type="evidence" value="ECO:0007669"/>
    <property type="project" value="UniProtKB-KW"/>
</dbReference>
<dbReference type="SUPFAM" id="SSF51658">
    <property type="entry name" value="Xylose isomerase-like"/>
    <property type="match status" value="1"/>
</dbReference>
<reference evidence="2" key="2">
    <citation type="journal article" date="2022" name="BMC Genomics">
        <title>Comparative genome analysis of mycobacteria focusing on tRNA and non-coding RNA.</title>
        <authorList>
            <person name="Behra P.R.K."/>
            <person name="Pettersson B.M.F."/>
            <person name="Ramesh M."/>
            <person name="Das S."/>
            <person name="Dasgupta S."/>
            <person name="Kirsebom L.A."/>
        </authorList>
    </citation>
    <scope>NUCLEOTIDE SEQUENCE</scope>
    <source>
        <strain evidence="2">DSM 44615</strain>
    </source>
</reference>
<dbReference type="InterPro" id="IPR050312">
    <property type="entry name" value="IolE/XylAMocC-like"/>
</dbReference>
<feature type="domain" description="Xylose isomerase-like TIM barrel" evidence="1">
    <location>
        <begin position="45"/>
        <end position="303"/>
    </location>
</feature>
<dbReference type="Gene3D" id="3.20.20.150">
    <property type="entry name" value="Divalent-metal-dependent TIM barrel enzymes"/>
    <property type="match status" value="1"/>
</dbReference>
<gene>
    <name evidence="2" type="ORF">H7I41_15900</name>
</gene>
<accession>A0A9X2YB85</accession>
<dbReference type="RefSeq" id="WP_264013585.1">
    <property type="nucleotide sequence ID" value="NZ_JACKSJ010000128.1"/>
</dbReference>
<keyword evidence="2" id="KW-0413">Isomerase</keyword>
<evidence type="ECO:0000313" key="2">
    <source>
        <dbReference type="EMBL" id="MCV7171398.1"/>
    </source>
</evidence>
<keyword evidence="3" id="KW-1185">Reference proteome</keyword>
<dbReference type="PANTHER" id="PTHR12110">
    <property type="entry name" value="HYDROXYPYRUVATE ISOMERASE"/>
    <property type="match status" value="1"/>
</dbReference>
<reference evidence="2" key="1">
    <citation type="submission" date="2020-07" db="EMBL/GenBank/DDBJ databases">
        <authorList>
            <person name="Pettersson B.M.F."/>
            <person name="Behra P.R.K."/>
            <person name="Ramesh M."/>
            <person name="Das S."/>
            <person name="Dasgupta S."/>
            <person name="Kirsebom L.A."/>
        </authorList>
    </citation>
    <scope>NUCLEOTIDE SEQUENCE</scope>
    <source>
        <strain evidence="2">DSM 44615</strain>
    </source>
</reference>
<sequence length="317" mass="35104">MTVAETEPLTNENWPIAAAMINFPSTLPDGTTTQDQSAQQWAATLEEVADAGFTELDPTDSWLRVADLSPERLQEFQDVVKSAGLSIPAISTARRSVVDPDFGEDYLDYGHRVIDTAAAMGASIVSFGFFRALTPAQRDALWFWTVQGPIDSEDPDDRRLAVRRIRELGEHAAQVGIAISLEMYEDTYLGSADDSVRFVRDVDHPAVGLNPDLGNLQRLHRPVERWEAMAEKTLPYVNYWHVKNYFRTEDGTSGAIVTAPAPLELGVINYRKAVRMAVDGGFRGAFCTEHYGGDGLSVSATNREYLRRILPRRAPGS</sequence>
<organism evidence="2 3">
    <name type="scientific">[Mycobacterium] manitobense</name>
    <dbReference type="NCBI Taxonomy" id="190147"/>
    <lineage>
        <taxon>Bacteria</taxon>
        <taxon>Bacillati</taxon>
        <taxon>Actinomycetota</taxon>
        <taxon>Actinomycetes</taxon>
        <taxon>Mycobacteriales</taxon>
        <taxon>Mycobacteriaceae</taxon>
        <taxon>Mycolicibacterium</taxon>
    </lineage>
</organism>
<dbReference type="InterPro" id="IPR013022">
    <property type="entry name" value="Xyl_isomerase-like_TIM-brl"/>
</dbReference>
<dbReference type="AlphaFoldDB" id="A0A9X2YB85"/>
<dbReference type="PANTHER" id="PTHR12110:SF41">
    <property type="entry name" value="INOSOSE DEHYDRATASE"/>
    <property type="match status" value="1"/>
</dbReference>
<evidence type="ECO:0000259" key="1">
    <source>
        <dbReference type="Pfam" id="PF01261"/>
    </source>
</evidence>